<organism evidence="1 2">
    <name type="scientific">Cannabis sativa</name>
    <name type="common">Hemp</name>
    <name type="synonym">Marijuana</name>
    <dbReference type="NCBI Taxonomy" id="3483"/>
    <lineage>
        <taxon>Eukaryota</taxon>
        <taxon>Viridiplantae</taxon>
        <taxon>Streptophyta</taxon>
        <taxon>Embryophyta</taxon>
        <taxon>Tracheophyta</taxon>
        <taxon>Spermatophyta</taxon>
        <taxon>Magnoliopsida</taxon>
        <taxon>eudicotyledons</taxon>
        <taxon>Gunneridae</taxon>
        <taxon>Pentapetalae</taxon>
        <taxon>rosids</taxon>
        <taxon>fabids</taxon>
        <taxon>Rosales</taxon>
        <taxon>Cannabaceae</taxon>
        <taxon>Cannabis</taxon>
    </lineage>
</organism>
<evidence type="ECO:0000313" key="1">
    <source>
        <dbReference type="EnsemblPlants" id="cds.evm.model.04.2275"/>
    </source>
</evidence>
<name>A0A803PG78_CANSA</name>
<keyword evidence="2" id="KW-1185">Reference proteome</keyword>
<reference evidence="1" key="2">
    <citation type="submission" date="2021-03" db="UniProtKB">
        <authorList>
            <consortium name="EnsemblPlants"/>
        </authorList>
    </citation>
    <scope>IDENTIFICATION</scope>
</reference>
<protein>
    <submittedName>
        <fullName evidence="1">Uncharacterized protein</fullName>
    </submittedName>
</protein>
<dbReference type="AlphaFoldDB" id="A0A803PG78"/>
<dbReference type="Gramene" id="evm.model.04.2275">
    <property type="protein sequence ID" value="cds.evm.model.04.2275"/>
    <property type="gene ID" value="evm.TU.04.2275"/>
</dbReference>
<reference evidence="1" key="1">
    <citation type="submission" date="2018-11" db="EMBL/GenBank/DDBJ databases">
        <authorList>
            <person name="Grassa J C."/>
        </authorList>
    </citation>
    <scope>NUCLEOTIDE SEQUENCE [LARGE SCALE GENOMIC DNA]</scope>
</reference>
<evidence type="ECO:0000313" key="2">
    <source>
        <dbReference type="Proteomes" id="UP000596661"/>
    </source>
</evidence>
<sequence length="263" mass="29612">MREIYLNSSSQHSIARDAEAAQLLLVGSTPNYRNTLFDQLIQDQRDNSFSKVLGQNYGKPSKDSRDSSFRKDLTFLYNMPYGGDSPFTSADIKYSKVKPKHLSVAGKVEIQLNVNIPVDTELVEPLQEGCIWRQARGVATIVSEIEDVAGSSEKVGSAQKWYDELDTLVFTSPESESVDEDEDTTSVIKFADDKVHIITAVNTSPGTSEVIITAVLYLRLRRSPDQSNDNQEKLRCEDSGFIELKQKWKDGKRWMHSVLVEIK</sequence>
<dbReference type="Proteomes" id="UP000596661">
    <property type="component" value="Chromosome 4"/>
</dbReference>
<dbReference type="EMBL" id="UZAU01000406">
    <property type="status" value="NOT_ANNOTATED_CDS"/>
    <property type="molecule type" value="Genomic_DNA"/>
</dbReference>
<dbReference type="EnsemblPlants" id="evm.model.04.2275">
    <property type="protein sequence ID" value="cds.evm.model.04.2275"/>
    <property type="gene ID" value="evm.TU.04.2275"/>
</dbReference>
<proteinExistence type="predicted"/>
<accession>A0A803PG78</accession>